<dbReference type="SUPFAM" id="SSF47781">
    <property type="entry name" value="RuvA domain 2-like"/>
    <property type="match status" value="1"/>
</dbReference>
<evidence type="ECO:0000256" key="4">
    <source>
        <dbReference type="ARBA" id="ARBA00022598"/>
    </source>
</evidence>
<evidence type="ECO:0000256" key="2">
    <source>
        <dbReference type="ARBA" id="ARBA00004067"/>
    </source>
</evidence>
<dbReference type="InterPro" id="IPR036420">
    <property type="entry name" value="BRCT_dom_sf"/>
</dbReference>
<evidence type="ECO:0000256" key="9">
    <source>
        <dbReference type="ARBA" id="ARBA00022842"/>
    </source>
</evidence>
<keyword evidence="5" id="KW-0235">DNA replication</keyword>
<keyword evidence="4" id="KW-0436">Ligase</keyword>
<dbReference type="Pfam" id="PF00533">
    <property type="entry name" value="BRCT"/>
    <property type="match status" value="1"/>
</dbReference>
<dbReference type="InterPro" id="IPR033136">
    <property type="entry name" value="DNA_ligase_CS"/>
</dbReference>
<dbReference type="NCBIfam" id="TIGR00575">
    <property type="entry name" value="dnlj"/>
    <property type="match status" value="1"/>
</dbReference>
<gene>
    <name evidence="14" type="ORF">METZ01_LOCUS78580</name>
</gene>
<keyword evidence="6" id="KW-0479">Metal-binding</keyword>
<dbReference type="AlphaFoldDB" id="A0A381UBY7"/>
<dbReference type="PIRSF" id="PIRSF001604">
    <property type="entry name" value="LigA"/>
    <property type="match status" value="1"/>
</dbReference>
<dbReference type="CDD" id="cd17748">
    <property type="entry name" value="BRCT_DNA_ligase_like"/>
    <property type="match status" value="1"/>
</dbReference>
<dbReference type="InterPro" id="IPR001357">
    <property type="entry name" value="BRCT_dom"/>
</dbReference>
<comment type="cofactor">
    <cofactor evidence="1">
        <name>Mg(2+)</name>
        <dbReference type="ChEBI" id="CHEBI:18420"/>
    </cofactor>
</comment>
<evidence type="ECO:0000256" key="7">
    <source>
        <dbReference type="ARBA" id="ARBA00022763"/>
    </source>
</evidence>
<dbReference type="Gene3D" id="3.30.470.30">
    <property type="entry name" value="DNA ligase/mRNA capping enzyme"/>
    <property type="match status" value="1"/>
</dbReference>
<proteinExistence type="inferred from homology"/>
<dbReference type="PANTHER" id="PTHR23389">
    <property type="entry name" value="CHROMOSOME TRANSMISSION FIDELITY FACTOR 18"/>
    <property type="match status" value="1"/>
</dbReference>
<dbReference type="GO" id="GO:0003911">
    <property type="term" value="F:DNA ligase (NAD+) activity"/>
    <property type="evidence" value="ECO:0007669"/>
    <property type="project" value="UniProtKB-EC"/>
</dbReference>
<evidence type="ECO:0000256" key="12">
    <source>
        <dbReference type="ARBA" id="ARBA00034005"/>
    </source>
</evidence>
<organism evidence="14">
    <name type="scientific">marine metagenome</name>
    <dbReference type="NCBI Taxonomy" id="408172"/>
    <lineage>
        <taxon>unclassified sequences</taxon>
        <taxon>metagenomes</taxon>
        <taxon>ecological metagenomes</taxon>
    </lineage>
</organism>
<dbReference type="GO" id="GO:0006281">
    <property type="term" value="P:DNA repair"/>
    <property type="evidence" value="ECO:0007669"/>
    <property type="project" value="UniProtKB-KW"/>
</dbReference>
<dbReference type="SUPFAM" id="SSF56091">
    <property type="entry name" value="DNA ligase/mRNA capping enzyme, catalytic domain"/>
    <property type="match status" value="1"/>
</dbReference>
<keyword evidence="11" id="KW-0234">DNA repair</keyword>
<dbReference type="Gene3D" id="1.10.150.20">
    <property type="entry name" value="5' to 3' exonuclease, C-terminal subdomain"/>
    <property type="match status" value="2"/>
</dbReference>
<keyword evidence="9" id="KW-0460">Magnesium</keyword>
<dbReference type="InterPro" id="IPR001679">
    <property type="entry name" value="DNA_ligase"/>
</dbReference>
<dbReference type="GO" id="GO:0006260">
    <property type="term" value="P:DNA replication"/>
    <property type="evidence" value="ECO:0007669"/>
    <property type="project" value="UniProtKB-KW"/>
</dbReference>
<feature type="domain" description="BRCT" evidence="13">
    <location>
        <begin position="599"/>
        <end position="676"/>
    </location>
</feature>
<keyword evidence="10" id="KW-0520">NAD</keyword>
<evidence type="ECO:0000256" key="8">
    <source>
        <dbReference type="ARBA" id="ARBA00022833"/>
    </source>
</evidence>
<dbReference type="Gene3D" id="3.40.50.10190">
    <property type="entry name" value="BRCT domain"/>
    <property type="match status" value="1"/>
</dbReference>
<evidence type="ECO:0000256" key="10">
    <source>
        <dbReference type="ARBA" id="ARBA00023027"/>
    </source>
</evidence>
<dbReference type="PROSITE" id="PS01056">
    <property type="entry name" value="DNA_LIGASE_N2"/>
    <property type="match status" value="1"/>
</dbReference>
<evidence type="ECO:0000313" key="14">
    <source>
        <dbReference type="EMBL" id="SVA25726.1"/>
    </source>
</evidence>
<evidence type="ECO:0000256" key="3">
    <source>
        <dbReference type="ARBA" id="ARBA00012722"/>
    </source>
</evidence>
<dbReference type="InterPro" id="IPR010994">
    <property type="entry name" value="RuvA_2-like"/>
</dbReference>
<dbReference type="InterPro" id="IPR041663">
    <property type="entry name" value="DisA/LigA_HHH"/>
</dbReference>
<evidence type="ECO:0000256" key="6">
    <source>
        <dbReference type="ARBA" id="ARBA00022723"/>
    </source>
</evidence>
<comment type="function">
    <text evidence="2">DNA ligase that catalyzes the formation of phosphodiester linkages between 5'-phosphoryl and 3'-hydroxyl groups in double-stranded DNA using NAD as a coenzyme and as the energy source for the reaction. It is essential for DNA replication and repair of damaged DNA.</text>
</comment>
<dbReference type="PANTHER" id="PTHR23389:SF9">
    <property type="entry name" value="DNA LIGASE"/>
    <property type="match status" value="1"/>
</dbReference>
<dbReference type="Pfam" id="PF03120">
    <property type="entry name" value="OB_DNA_ligase"/>
    <property type="match status" value="1"/>
</dbReference>
<keyword evidence="7" id="KW-0227">DNA damage</keyword>
<dbReference type="FunFam" id="2.40.50.140:FF:000012">
    <property type="entry name" value="DNA ligase"/>
    <property type="match status" value="1"/>
</dbReference>
<dbReference type="EC" id="6.5.1.2" evidence="3"/>
<dbReference type="InterPro" id="IPR013839">
    <property type="entry name" value="DNAligase_adenylation"/>
</dbReference>
<dbReference type="CDD" id="cd00114">
    <property type="entry name" value="LIGANc"/>
    <property type="match status" value="1"/>
</dbReference>
<dbReference type="InterPro" id="IPR013840">
    <property type="entry name" value="DNAligase_N"/>
</dbReference>
<evidence type="ECO:0000259" key="13">
    <source>
        <dbReference type="PROSITE" id="PS50172"/>
    </source>
</evidence>
<sequence>MSTNQPDRSVDVPRRLEQIRGELRRHSHLYYVESRPEIDDAQYDRIFGELRALEAAHPDLITADSPTQRVGVEPHSAFPNAEHIVPMLSLDSTQDSAEVRRFDERVRRGLEDEPGYILEPKLDGASIELVYEDGLFVRGVTRGNGRVGEVVTDNLRTIPSLPLRLREVERPAPELLAIRGEVIMHLSAFEELNERMVAQGSEPYVNPRNSASGFLRQLDSRVTAERPLDLLAYDILTVRGMKLTSDHEAVHALREWGFRTPERVTLAATVEEILEYHGAYAADRDDLDYEIDGVVIKVDHLDARADLGATSHHPRWALAYKFEPRKEITRIEKIAVSVGRTGKLTPVALLRPVEVGGVTVSRASLHNREEVVRKDIRQGDLVRIQRAGDVIPQVVERVAEDGRKRGAAFRMPASCPACDTPVQENGPFTYCPNRFGCMAQLKRGLTHFGSRAGLDIEGLGEETATLLVDRGLVKELADLFELTATQLEPLDGFAETSAANLARAIEDKKSVELARFLYGLGIPGVGSTIVATLAAEFLSFESLQGATVEQLEAVDGVGPIMSEQIRDFLNDEQNRVRIAAVLGHMKNLLPPEQTGGTGLTGMRFVFTGGLERFSRSDAKRLIEEHGGRVVGSVSTETTYVVAGEAPGSKLAKAQDLGVEILSEEAFVEVLRTAGAL</sequence>
<dbReference type="FunFam" id="1.10.150.20:FF:000007">
    <property type="entry name" value="DNA ligase"/>
    <property type="match status" value="1"/>
</dbReference>
<dbReference type="NCBIfam" id="NF005932">
    <property type="entry name" value="PRK07956.1"/>
    <property type="match status" value="1"/>
</dbReference>
<dbReference type="InterPro" id="IPR004150">
    <property type="entry name" value="NAD_DNA_ligase_OB"/>
</dbReference>
<dbReference type="Gene3D" id="1.10.287.610">
    <property type="entry name" value="Helix hairpin bin"/>
    <property type="match status" value="1"/>
</dbReference>
<keyword evidence="8" id="KW-0862">Zinc</keyword>
<dbReference type="GO" id="GO:0046872">
    <property type="term" value="F:metal ion binding"/>
    <property type="evidence" value="ECO:0007669"/>
    <property type="project" value="UniProtKB-KW"/>
</dbReference>
<dbReference type="Pfam" id="PF01653">
    <property type="entry name" value="DNA_ligase_aden"/>
    <property type="match status" value="1"/>
</dbReference>
<dbReference type="InterPro" id="IPR012340">
    <property type="entry name" value="NA-bd_OB-fold"/>
</dbReference>
<evidence type="ECO:0000256" key="1">
    <source>
        <dbReference type="ARBA" id="ARBA00001946"/>
    </source>
</evidence>
<dbReference type="SUPFAM" id="SSF52113">
    <property type="entry name" value="BRCT domain"/>
    <property type="match status" value="1"/>
</dbReference>
<dbReference type="HAMAP" id="MF_01588">
    <property type="entry name" value="DNA_ligase_A"/>
    <property type="match status" value="1"/>
</dbReference>
<dbReference type="PROSITE" id="PS50172">
    <property type="entry name" value="BRCT"/>
    <property type="match status" value="1"/>
</dbReference>
<dbReference type="SUPFAM" id="SSF50249">
    <property type="entry name" value="Nucleic acid-binding proteins"/>
    <property type="match status" value="1"/>
</dbReference>
<dbReference type="EMBL" id="UINC01006141">
    <property type="protein sequence ID" value="SVA25726.1"/>
    <property type="molecule type" value="Genomic_DNA"/>
</dbReference>
<accession>A0A381UBY7</accession>
<dbReference type="Gene3D" id="2.40.50.140">
    <property type="entry name" value="Nucleic acid-binding proteins"/>
    <property type="match status" value="1"/>
</dbReference>
<comment type="catalytic activity">
    <reaction evidence="12">
        <text>NAD(+) + (deoxyribonucleotide)n-3'-hydroxyl + 5'-phospho-(deoxyribonucleotide)m = (deoxyribonucleotide)n+m + AMP + beta-nicotinamide D-nucleotide.</text>
        <dbReference type="EC" id="6.5.1.2"/>
    </reaction>
</comment>
<dbReference type="Pfam" id="PF12826">
    <property type="entry name" value="HHH_2"/>
    <property type="match status" value="1"/>
</dbReference>
<dbReference type="SMART" id="SM00532">
    <property type="entry name" value="LIGANc"/>
    <property type="match status" value="1"/>
</dbReference>
<reference evidence="14" key="1">
    <citation type="submission" date="2018-05" db="EMBL/GenBank/DDBJ databases">
        <authorList>
            <person name="Lanie J.A."/>
            <person name="Ng W.-L."/>
            <person name="Kazmierczak K.M."/>
            <person name="Andrzejewski T.M."/>
            <person name="Davidsen T.M."/>
            <person name="Wayne K.J."/>
            <person name="Tettelin H."/>
            <person name="Glass J.I."/>
            <person name="Rusch D."/>
            <person name="Podicherti R."/>
            <person name="Tsui H.-C.T."/>
            <person name="Winkler M.E."/>
        </authorList>
    </citation>
    <scope>NUCLEOTIDE SEQUENCE</scope>
</reference>
<evidence type="ECO:0000256" key="11">
    <source>
        <dbReference type="ARBA" id="ARBA00023204"/>
    </source>
</evidence>
<name>A0A381UBY7_9ZZZZ</name>
<protein>
    <recommendedName>
        <fullName evidence="3">DNA ligase (NAD(+))</fullName>
        <ecNumber evidence="3">6.5.1.2</ecNumber>
    </recommendedName>
</protein>
<dbReference type="SMART" id="SM00292">
    <property type="entry name" value="BRCT"/>
    <property type="match status" value="1"/>
</dbReference>
<evidence type="ECO:0000256" key="5">
    <source>
        <dbReference type="ARBA" id="ARBA00022705"/>
    </source>
</evidence>